<sequence>MSGFLQEFKAHVAEELPKNLQPLHEGLTDLAMRTHEVEAKIEDTASAVHSHDLAIQELREQIKCLEEAQEDLSNRSRRNNILIRGIPETISMELLQPTLTEAFQSLLPESLKAEPLMDRAHRALRSPAANTQPQDVIVRMHDF</sequence>
<protein>
    <submittedName>
        <fullName evidence="2">Uncharacterized protein</fullName>
    </submittedName>
</protein>
<gene>
    <name evidence="2" type="ORF">PECUL_23A048468</name>
</gene>
<name>A0AAD1VUM3_PELCU</name>
<keyword evidence="1" id="KW-0175">Coiled coil</keyword>
<keyword evidence="3" id="KW-1185">Reference proteome</keyword>
<evidence type="ECO:0000313" key="2">
    <source>
        <dbReference type="EMBL" id="CAH2249014.1"/>
    </source>
</evidence>
<proteinExistence type="predicted"/>
<dbReference type="InterPro" id="IPR004244">
    <property type="entry name" value="Transposase_22"/>
</dbReference>
<dbReference type="PANTHER" id="PTHR11505">
    <property type="entry name" value="L1 TRANSPOSABLE ELEMENT-RELATED"/>
    <property type="match status" value="1"/>
</dbReference>
<organism evidence="2 3">
    <name type="scientific">Pelobates cultripes</name>
    <name type="common">Western spadefoot toad</name>
    <dbReference type="NCBI Taxonomy" id="61616"/>
    <lineage>
        <taxon>Eukaryota</taxon>
        <taxon>Metazoa</taxon>
        <taxon>Chordata</taxon>
        <taxon>Craniata</taxon>
        <taxon>Vertebrata</taxon>
        <taxon>Euteleostomi</taxon>
        <taxon>Amphibia</taxon>
        <taxon>Batrachia</taxon>
        <taxon>Anura</taxon>
        <taxon>Pelobatoidea</taxon>
        <taxon>Pelobatidae</taxon>
        <taxon>Pelobates</taxon>
    </lineage>
</organism>
<dbReference type="EMBL" id="OW240913">
    <property type="protein sequence ID" value="CAH2249014.1"/>
    <property type="molecule type" value="Genomic_DNA"/>
</dbReference>
<feature type="coiled-coil region" evidence="1">
    <location>
        <begin position="48"/>
        <end position="75"/>
    </location>
</feature>
<evidence type="ECO:0000313" key="3">
    <source>
        <dbReference type="Proteomes" id="UP001295444"/>
    </source>
</evidence>
<dbReference type="AlphaFoldDB" id="A0AAD1VUM3"/>
<dbReference type="Gene3D" id="3.30.70.1820">
    <property type="entry name" value="L1 transposable element, RRM domain"/>
    <property type="match status" value="1"/>
</dbReference>
<accession>A0AAD1VUM3</accession>
<dbReference type="Proteomes" id="UP001295444">
    <property type="component" value="Chromosome 02"/>
</dbReference>
<reference evidence="2" key="1">
    <citation type="submission" date="2022-03" db="EMBL/GenBank/DDBJ databases">
        <authorList>
            <person name="Alioto T."/>
            <person name="Alioto T."/>
            <person name="Gomez Garrido J."/>
        </authorList>
    </citation>
    <scope>NUCLEOTIDE SEQUENCE</scope>
</reference>
<evidence type="ECO:0000256" key="1">
    <source>
        <dbReference type="SAM" id="Coils"/>
    </source>
</evidence>